<protein>
    <submittedName>
        <fullName evidence="1">Uncharacterized protein</fullName>
    </submittedName>
</protein>
<organism evidence="1">
    <name type="scientific">Arion vulgaris</name>
    <dbReference type="NCBI Taxonomy" id="1028688"/>
    <lineage>
        <taxon>Eukaryota</taxon>
        <taxon>Metazoa</taxon>
        <taxon>Spiralia</taxon>
        <taxon>Lophotrochozoa</taxon>
        <taxon>Mollusca</taxon>
        <taxon>Gastropoda</taxon>
        <taxon>Heterobranchia</taxon>
        <taxon>Euthyneura</taxon>
        <taxon>Panpulmonata</taxon>
        <taxon>Eupulmonata</taxon>
        <taxon>Stylommatophora</taxon>
        <taxon>Helicina</taxon>
        <taxon>Arionoidea</taxon>
        <taxon>Arionidae</taxon>
        <taxon>Arion</taxon>
    </lineage>
</organism>
<reference evidence="1" key="1">
    <citation type="submission" date="2014-12" db="EMBL/GenBank/DDBJ databases">
        <title>Insight into the proteome of Arion vulgaris.</title>
        <authorList>
            <person name="Aradska J."/>
            <person name="Bulat T."/>
            <person name="Smidak R."/>
            <person name="Sarate P."/>
            <person name="Gangsoo J."/>
            <person name="Sialana F."/>
            <person name="Bilban M."/>
            <person name="Lubec G."/>
        </authorList>
    </citation>
    <scope>NUCLEOTIDE SEQUENCE</scope>
    <source>
        <tissue evidence="1">Skin</tissue>
    </source>
</reference>
<name>A0A0B7B5P5_9EUPU</name>
<gene>
    <name evidence="1" type="primary">ORF164824</name>
</gene>
<dbReference type="EMBL" id="HACG01041483">
    <property type="protein sequence ID" value="CEK88348.1"/>
    <property type="molecule type" value="Transcribed_RNA"/>
</dbReference>
<accession>A0A0B7B5P5</accession>
<proteinExistence type="predicted"/>
<dbReference type="AlphaFoldDB" id="A0A0B7B5P5"/>
<evidence type="ECO:0000313" key="1">
    <source>
        <dbReference type="EMBL" id="CEK88348.1"/>
    </source>
</evidence>
<sequence length="101" mass="11526">MVFCSLKQHLQTRLEGGIDIKTLKLEECYQRTDSATSRLCILDRVTGEVSLKQLTDIKCTGRKQKLKHNFPNWCYIQCLSNLTGCHLIHLTTSEVGERTSV</sequence>